<evidence type="ECO:0000256" key="3">
    <source>
        <dbReference type="SAM" id="Phobius"/>
    </source>
</evidence>
<organism evidence="5 6">
    <name type="scientific">Patella caerulea</name>
    <name type="common">Rayed Mediterranean limpet</name>
    <dbReference type="NCBI Taxonomy" id="87958"/>
    <lineage>
        <taxon>Eukaryota</taxon>
        <taxon>Metazoa</taxon>
        <taxon>Spiralia</taxon>
        <taxon>Lophotrochozoa</taxon>
        <taxon>Mollusca</taxon>
        <taxon>Gastropoda</taxon>
        <taxon>Patellogastropoda</taxon>
        <taxon>Patelloidea</taxon>
        <taxon>Patellidae</taxon>
        <taxon>Patella</taxon>
    </lineage>
</organism>
<feature type="region of interest" description="Disordered" evidence="2">
    <location>
        <begin position="1"/>
        <end position="25"/>
    </location>
</feature>
<reference evidence="5 6" key="1">
    <citation type="submission" date="2024-01" db="EMBL/GenBank/DDBJ databases">
        <title>The genome of the rayed Mediterranean limpet Patella caerulea (Linnaeus, 1758).</title>
        <authorList>
            <person name="Anh-Thu Weber A."/>
            <person name="Halstead-Nussloch G."/>
        </authorList>
    </citation>
    <scope>NUCLEOTIDE SEQUENCE [LARGE SCALE GENOMIC DNA]</scope>
    <source>
        <strain evidence="5">AATW-2023a</strain>
        <tissue evidence="5">Whole specimen</tissue>
    </source>
</reference>
<dbReference type="PROSITE" id="PS50869">
    <property type="entry name" value="BRICHOS"/>
    <property type="match status" value="1"/>
</dbReference>
<feature type="domain" description="BRICHOS" evidence="4">
    <location>
        <begin position="100"/>
        <end position="190"/>
    </location>
</feature>
<gene>
    <name evidence="5" type="ORF">SNE40_018884</name>
</gene>
<keyword evidence="3" id="KW-0472">Membrane</keyword>
<evidence type="ECO:0000313" key="5">
    <source>
        <dbReference type="EMBL" id="KAK6170504.1"/>
    </source>
</evidence>
<evidence type="ECO:0000313" key="6">
    <source>
        <dbReference type="Proteomes" id="UP001347796"/>
    </source>
</evidence>
<dbReference type="Proteomes" id="UP001347796">
    <property type="component" value="Unassembled WGS sequence"/>
</dbReference>
<feature type="compositionally biased region" description="Polar residues" evidence="2">
    <location>
        <begin position="11"/>
        <end position="25"/>
    </location>
</feature>
<dbReference type="EMBL" id="JAZGQO010000014">
    <property type="protein sequence ID" value="KAK6170504.1"/>
    <property type="molecule type" value="Genomic_DNA"/>
</dbReference>
<dbReference type="SMART" id="SM01039">
    <property type="entry name" value="BRICHOS"/>
    <property type="match status" value="1"/>
</dbReference>
<dbReference type="InterPro" id="IPR007084">
    <property type="entry name" value="BRICHOS_dom"/>
</dbReference>
<accession>A0AAN8P8P8</accession>
<dbReference type="AlphaFoldDB" id="A0AAN8P8P8"/>
<feature type="transmembrane region" description="Helical" evidence="3">
    <location>
        <begin position="35"/>
        <end position="59"/>
    </location>
</feature>
<keyword evidence="6" id="KW-1185">Reference proteome</keyword>
<dbReference type="Pfam" id="PF04089">
    <property type="entry name" value="BRICHOS"/>
    <property type="match status" value="1"/>
</dbReference>
<name>A0AAN8P8P8_PATCE</name>
<comment type="caution">
    <text evidence="5">The sequence shown here is derived from an EMBL/GenBank/DDBJ whole genome shotgun (WGS) entry which is preliminary data.</text>
</comment>
<proteinExistence type="predicted"/>
<keyword evidence="1" id="KW-1015">Disulfide bond</keyword>
<protein>
    <recommendedName>
        <fullName evidence="4">BRICHOS domain-containing protein</fullName>
    </recommendedName>
</protein>
<evidence type="ECO:0000259" key="4">
    <source>
        <dbReference type="PROSITE" id="PS50869"/>
    </source>
</evidence>
<evidence type="ECO:0000256" key="2">
    <source>
        <dbReference type="SAM" id="MobiDB-lite"/>
    </source>
</evidence>
<evidence type="ECO:0000256" key="1">
    <source>
        <dbReference type="ARBA" id="ARBA00023157"/>
    </source>
</evidence>
<sequence>MSPPSIDLQHKSVSSLQPTTVQMESVQPKKNNKKCLYIIITGLVATVVVSAIVFGAIAWNYHLFTKEKFDTLTNIDGRVIPEHVKVDFVNKIIFVSNERNGDIDKLSALHNYDRKMIAFKDLSNGRCYIDRHDETFEEGLKSWTGREGKERVPPNRYFRYIREPIDSDVLRTFAGEHIVEHCADVPTHWIVDIDTKDISDAEQFTNKTVQFICGPRNICLKCPDIFRPGPSPTFPEEVLA</sequence>
<keyword evidence="3" id="KW-0812">Transmembrane</keyword>
<keyword evidence="3" id="KW-1133">Transmembrane helix</keyword>